<keyword evidence="1" id="KW-0547">Nucleotide-binding</keyword>
<dbReference type="Pfam" id="PF00071">
    <property type="entry name" value="Ras"/>
    <property type="match status" value="1"/>
</dbReference>
<organism evidence="3 4">
    <name type="scientific">Hydra vulgaris</name>
    <name type="common">Hydra</name>
    <name type="synonym">Hydra attenuata</name>
    <dbReference type="NCBI Taxonomy" id="6087"/>
    <lineage>
        <taxon>Eukaryota</taxon>
        <taxon>Metazoa</taxon>
        <taxon>Cnidaria</taxon>
        <taxon>Hydrozoa</taxon>
        <taxon>Hydroidolina</taxon>
        <taxon>Anthoathecata</taxon>
        <taxon>Aplanulata</taxon>
        <taxon>Hydridae</taxon>
        <taxon>Hydra</taxon>
    </lineage>
</organism>
<dbReference type="PROSITE" id="PS51421">
    <property type="entry name" value="RAS"/>
    <property type="match status" value="1"/>
</dbReference>
<keyword evidence="3" id="KW-1185">Reference proteome</keyword>
<reference evidence="4" key="1">
    <citation type="submission" date="2025-08" db="UniProtKB">
        <authorList>
            <consortium name="RefSeq"/>
        </authorList>
    </citation>
    <scope>IDENTIFICATION</scope>
</reference>
<dbReference type="SMART" id="SM00174">
    <property type="entry name" value="RHO"/>
    <property type="match status" value="1"/>
</dbReference>
<dbReference type="PRINTS" id="PR00449">
    <property type="entry name" value="RASTRNSFRMNG"/>
</dbReference>
<evidence type="ECO:0000256" key="1">
    <source>
        <dbReference type="ARBA" id="ARBA00022741"/>
    </source>
</evidence>
<dbReference type="PANTHER" id="PTHR47977">
    <property type="entry name" value="RAS-RELATED PROTEIN RAB"/>
    <property type="match status" value="1"/>
</dbReference>
<dbReference type="Gene3D" id="3.40.50.300">
    <property type="entry name" value="P-loop containing nucleotide triphosphate hydrolases"/>
    <property type="match status" value="1"/>
</dbReference>
<gene>
    <name evidence="4" type="primary">LOC105847701</name>
</gene>
<dbReference type="InterPro" id="IPR001806">
    <property type="entry name" value="Small_GTPase"/>
</dbReference>
<name>A0ABM4CGP1_HYDVU</name>
<dbReference type="RefSeq" id="XP_065660883.1">
    <property type="nucleotide sequence ID" value="XM_065804811.1"/>
</dbReference>
<evidence type="ECO:0000256" key="2">
    <source>
        <dbReference type="ARBA" id="ARBA00023134"/>
    </source>
</evidence>
<protein>
    <submittedName>
        <fullName evidence="4">Uncharacterized protein LOC105847701 isoform X2</fullName>
    </submittedName>
</protein>
<accession>A0ABM4CGP1</accession>
<evidence type="ECO:0000313" key="3">
    <source>
        <dbReference type="Proteomes" id="UP001652625"/>
    </source>
</evidence>
<evidence type="ECO:0000313" key="4">
    <source>
        <dbReference type="RefSeq" id="XP_065660883.1"/>
    </source>
</evidence>
<dbReference type="InterPro" id="IPR027417">
    <property type="entry name" value="P-loop_NTPase"/>
</dbReference>
<dbReference type="InterPro" id="IPR050227">
    <property type="entry name" value="Rab"/>
</dbReference>
<dbReference type="SMART" id="SM00173">
    <property type="entry name" value="RAS"/>
    <property type="match status" value="1"/>
</dbReference>
<dbReference type="Proteomes" id="UP001652625">
    <property type="component" value="Chromosome 09"/>
</dbReference>
<dbReference type="NCBIfam" id="TIGR00231">
    <property type="entry name" value="small_GTP"/>
    <property type="match status" value="1"/>
</dbReference>
<dbReference type="InterPro" id="IPR005225">
    <property type="entry name" value="Small_GTP-bd"/>
</dbReference>
<dbReference type="SMART" id="SM00175">
    <property type="entry name" value="RAB"/>
    <property type="match status" value="1"/>
</dbReference>
<sequence>MSKFIKIIIVGDPGVGKSCLAANIVDRQISSIYIPTKEPIKSSTELNKYNQVLNIEIWDMPGDDQYITLSSSHYKGAHGAIIVYSVTNKESLCNVNHWIENVNDVLSEAPNLTKFVVGLKVDKVAAVSSQAGESKAALFDCRHFHCTNNDKKTVKMMFEELLNQILEMNGLLPNENQKEITKSCKCC</sequence>
<dbReference type="GeneID" id="105847701"/>
<keyword evidence="2" id="KW-0342">GTP-binding</keyword>
<dbReference type="SUPFAM" id="SSF52540">
    <property type="entry name" value="P-loop containing nucleoside triphosphate hydrolases"/>
    <property type="match status" value="1"/>
</dbReference>
<dbReference type="PROSITE" id="PS51419">
    <property type="entry name" value="RAB"/>
    <property type="match status" value="1"/>
</dbReference>
<proteinExistence type="predicted"/>
<dbReference type="CDD" id="cd00154">
    <property type="entry name" value="Rab"/>
    <property type="match status" value="1"/>
</dbReference>